<evidence type="ECO:0000313" key="1">
    <source>
        <dbReference type="EMBL" id="JAE24420.1"/>
    </source>
</evidence>
<sequence>MLPLIPRTWQTYQMRMFRSDSAIEISLVSSVISKVSLVYGLRLNPGLRSRAIIVE</sequence>
<organism evidence="1">
    <name type="scientific">Arundo donax</name>
    <name type="common">Giant reed</name>
    <name type="synonym">Donax arundinaceus</name>
    <dbReference type="NCBI Taxonomy" id="35708"/>
    <lineage>
        <taxon>Eukaryota</taxon>
        <taxon>Viridiplantae</taxon>
        <taxon>Streptophyta</taxon>
        <taxon>Embryophyta</taxon>
        <taxon>Tracheophyta</taxon>
        <taxon>Spermatophyta</taxon>
        <taxon>Magnoliopsida</taxon>
        <taxon>Liliopsida</taxon>
        <taxon>Poales</taxon>
        <taxon>Poaceae</taxon>
        <taxon>PACMAD clade</taxon>
        <taxon>Arundinoideae</taxon>
        <taxon>Arundineae</taxon>
        <taxon>Arundo</taxon>
    </lineage>
</organism>
<dbReference type="EMBL" id="GBRH01173476">
    <property type="protein sequence ID" value="JAE24420.1"/>
    <property type="molecule type" value="Transcribed_RNA"/>
</dbReference>
<reference evidence="1" key="2">
    <citation type="journal article" date="2015" name="Data Brief">
        <title>Shoot transcriptome of the giant reed, Arundo donax.</title>
        <authorList>
            <person name="Barrero R.A."/>
            <person name="Guerrero F.D."/>
            <person name="Moolhuijzen P."/>
            <person name="Goolsby J.A."/>
            <person name="Tidwell J."/>
            <person name="Bellgard S.E."/>
            <person name="Bellgard M.I."/>
        </authorList>
    </citation>
    <scope>NUCLEOTIDE SEQUENCE</scope>
    <source>
        <tissue evidence="1">Shoot tissue taken approximately 20 cm above the soil surface</tissue>
    </source>
</reference>
<proteinExistence type="predicted"/>
<accession>A0A0A9GH46</accession>
<protein>
    <submittedName>
        <fullName evidence="1">Uncharacterized protein</fullName>
    </submittedName>
</protein>
<reference evidence="1" key="1">
    <citation type="submission" date="2014-09" db="EMBL/GenBank/DDBJ databases">
        <authorList>
            <person name="Magalhaes I.L.F."/>
            <person name="Oliveira U."/>
            <person name="Santos F.R."/>
            <person name="Vidigal T.H.D.A."/>
            <person name="Brescovit A.D."/>
            <person name="Santos A.J."/>
        </authorList>
    </citation>
    <scope>NUCLEOTIDE SEQUENCE</scope>
    <source>
        <tissue evidence="1">Shoot tissue taken approximately 20 cm above the soil surface</tissue>
    </source>
</reference>
<name>A0A0A9GH46_ARUDO</name>
<dbReference type="AlphaFoldDB" id="A0A0A9GH46"/>